<comment type="caution">
    <text evidence="2">The sequence shown here is derived from an EMBL/GenBank/DDBJ whole genome shotgun (WGS) entry which is preliminary data.</text>
</comment>
<dbReference type="SMART" id="SM00474">
    <property type="entry name" value="35EXOc"/>
    <property type="match status" value="1"/>
</dbReference>
<keyword evidence="2" id="KW-0269">Exonuclease</keyword>
<dbReference type="InterPro" id="IPR036397">
    <property type="entry name" value="RNaseH_sf"/>
</dbReference>
<dbReference type="RefSeq" id="XP_018642333.1">
    <property type="nucleotide sequence ID" value="XM_018785366.1"/>
</dbReference>
<dbReference type="InterPro" id="IPR012337">
    <property type="entry name" value="RNaseH-like_sf"/>
</dbReference>
<dbReference type="VEuPathDB" id="PlasmoDB:PGABG01_0824100"/>
<dbReference type="CDD" id="cd06148">
    <property type="entry name" value="Egl_like_exo"/>
    <property type="match status" value="1"/>
</dbReference>
<reference evidence="2 3" key="1">
    <citation type="journal article" date="2016" name="Nat. Commun.">
        <title>Genomes of cryptic chimpanzee Plasmodium species reveal key evolutionary events leading to human malaria.</title>
        <authorList>
            <person name="Sundararaman S.A."/>
            <person name="Plenderleith L.J."/>
            <person name="Liu W."/>
            <person name="Loy D.E."/>
            <person name="Learn G.H."/>
            <person name="Li Y."/>
            <person name="Shaw K.S."/>
            <person name="Ayouba A."/>
            <person name="Peeters M."/>
            <person name="Speede S."/>
            <person name="Shaw G.M."/>
            <person name="Bushman F.D."/>
            <person name="Brisson D."/>
            <person name="Rayner J.C."/>
            <person name="Sharp P.M."/>
            <person name="Hahn B.H."/>
        </authorList>
    </citation>
    <scope>NUCLEOTIDE SEQUENCE [LARGE SCALE GENOMIC DNA]</scope>
    <source>
        <strain evidence="2 3">SY75</strain>
    </source>
</reference>
<dbReference type="KEGG" id="pgab:PGSY75_0824100"/>
<dbReference type="GO" id="GO:0003676">
    <property type="term" value="F:nucleic acid binding"/>
    <property type="evidence" value="ECO:0007669"/>
    <property type="project" value="InterPro"/>
</dbReference>
<sequence>MNLLNYTHNYICIIKYKHFYQNLLNIQFFKHFKCIEKIGLLKRFYSTKFISKEYEKYDRYNNDKKCIILKNAQSVSKDIKIIENEKECEEAAEEINKSEIIAVDFEGTNLGRYGKVCLMQVYIEKKNIYEQSDNIVQKYYIFDLLKTSVIKSAQKIIENKKTLKLIHDCREDSSALYNQLGIKLENVYDTSRAHILLMEKQKKNDIYQVSFSQLINDYLGINDDSLSVIKKEMYKNEKIWETRPLSNISIIYALKNVKYLYKLYNIFDKLLPKKLVLEKSKDFVNYCYLNYEYKLPSDLAKRGNIVEAMLVSKSLLNCVFKLNSTRKGMACTPSTIAHFVDVKIGDVVLCVVSNKSINQKILYLCKHDDVYDYWNLKERPRDKFKPSIHEHATDPMITFCNEEHSS</sequence>
<dbReference type="GeneID" id="29775985"/>
<protein>
    <submittedName>
        <fullName evidence="2">Putative exonuclease</fullName>
    </submittedName>
</protein>
<keyword evidence="2" id="KW-0378">Hydrolase</keyword>
<accession>A0A151LNT0</accession>
<dbReference type="PANTHER" id="PTHR46814">
    <property type="entry name" value="EGALITARIAN, ISOFORM B"/>
    <property type="match status" value="1"/>
</dbReference>
<dbReference type="GO" id="GO:0006139">
    <property type="term" value="P:nucleobase-containing compound metabolic process"/>
    <property type="evidence" value="ECO:0007669"/>
    <property type="project" value="InterPro"/>
</dbReference>
<dbReference type="EMBL" id="LVLB01000009">
    <property type="protein sequence ID" value="KYO00832.1"/>
    <property type="molecule type" value="Genomic_DNA"/>
</dbReference>
<keyword evidence="2" id="KW-0540">Nuclease</keyword>
<dbReference type="InterPro" id="IPR002562">
    <property type="entry name" value="3'-5'_exonuclease_dom"/>
</dbReference>
<dbReference type="SUPFAM" id="SSF53098">
    <property type="entry name" value="Ribonuclease H-like"/>
    <property type="match status" value="1"/>
</dbReference>
<evidence type="ECO:0000313" key="2">
    <source>
        <dbReference type="EMBL" id="KYO00832.1"/>
    </source>
</evidence>
<dbReference type="Pfam" id="PF01612">
    <property type="entry name" value="DNA_pol_A_exo1"/>
    <property type="match status" value="1"/>
</dbReference>
<gene>
    <name evidence="2" type="ORF">PGSY75_0824100</name>
</gene>
<dbReference type="Proteomes" id="UP000076004">
    <property type="component" value="Chromosome 8"/>
</dbReference>
<organism evidence="2 3">
    <name type="scientific">Plasmodium gaboni</name>
    <dbReference type="NCBI Taxonomy" id="647221"/>
    <lineage>
        <taxon>Eukaryota</taxon>
        <taxon>Sar</taxon>
        <taxon>Alveolata</taxon>
        <taxon>Apicomplexa</taxon>
        <taxon>Aconoidasida</taxon>
        <taxon>Haemosporida</taxon>
        <taxon>Plasmodiidae</taxon>
        <taxon>Plasmodium</taxon>
        <taxon>Plasmodium (Laverania)</taxon>
    </lineage>
</organism>
<dbReference type="Gene3D" id="3.30.420.10">
    <property type="entry name" value="Ribonuclease H-like superfamily/Ribonuclease H"/>
    <property type="match status" value="1"/>
</dbReference>
<evidence type="ECO:0000313" key="3">
    <source>
        <dbReference type="Proteomes" id="UP000076004"/>
    </source>
</evidence>
<dbReference type="VEuPathDB" id="PlasmoDB:PGSY75_0824100"/>
<dbReference type="PANTHER" id="PTHR46814:SF1">
    <property type="entry name" value="EGALITARIAN, ISOFORM B"/>
    <property type="match status" value="1"/>
</dbReference>
<name>A0A151LNT0_9APIC</name>
<dbReference type="AlphaFoldDB" id="A0A151LNT0"/>
<feature type="domain" description="3'-5' exonuclease" evidence="1">
    <location>
        <begin position="79"/>
        <end position="272"/>
    </location>
</feature>
<dbReference type="GO" id="GO:0008408">
    <property type="term" value="F:3'-5' exonuclease activity"/>
    <property type="evidence" value="ECO:0007669"/>
    <property type="project" value="InterPro"/>
</dbReference>
<evidence type="ECO:0000259" key="1">
    <source>
        <dbReference type="SMART" id="SM00474"/>
    </source>
</evidence>
<proteinExistence type="predicted"/>